<protein>
    <submittedName>
        <fullName evidence="1">Uncharacterized protein</fullName>
    </submittedName>
</protein>
<evidence type="ECO:0000313" key="2">
    <source>
        <dbReference type="Proteomes" id="UP001603857"/>
    </source>
</evidence>
<comment type="caution">
    <text evidence="1">The sequence shown here is derived from an EMBL/GenBank/DDBJ whole genome shotgun (WGS) entry which is preliminary data.</text>
</comment>
<gene>
    <name evidence="1" type="ORF">Fmac_001817</name>
</gene>
<dbReference type="InterPro" id="IPR046341">
    <property type="entry name" value="SET_dom_sf"/>
</dbReference>
<dbReference type="Proteomes" id="UP001603857">
    <property type="component" value="Unassembled WGS sequence"/>
</dbReference>
<organism evidence="1 2">
    <name type="scientific">Flemingia macrophylla</name>
    <dbReference type="NCBI Taxonomy" id="520843"/>
    <lineage>
        <taxon>Eukaryota</taxon>
        <taxon>Viridiplantae</taxon>
        <taxon>Streptophyta</taxon>
        <taxon>Embryophyta</taxon>
        <taxon>Tracheophyta</taxon>
        <taxon>Spermatophyta</taxon>
        <taxon>Magnoliopsida</taxon>
        <taxon>eudicotyledons</taxon>
        <taxon>Gunneridae</taxon>
        <taxon>Pentapetalae</taxon>
        <taxon>rosids</taxon>
        <taxon>fabids</taxon>
        <taxon>Fabales</taxon>
        <taxon>Fabaceae</taxon>
        <taxon>Papilionoideae</taxon>
        <taxon>50 kb inversion clade</taxon>
        <taxon>NPAAA clade</taxon>
        <taxon>indigoferoid/millettioid clade</taxon>
        <taxon>Phaseoleae</taxon>
        <taxon>Flemingia</taxon>
    </lineage>
</organism>
<dbReference type="PANTHER" id="PTHR47643:SF2">
    <property type="entry name" value="TPR DOMAIN PROTEIN (AFU_ORTHOLOGUE AFUA_5G12710)"/>
    <property type="match status" value="1"/>
</dbReference>
<evidence type="ECO:0000313" key="1">
    <source>
        <dbReference type="EMBL" id="KAL2347817.1"/>
    </source>
</evidence>
<accession>A0ABD1NI61</accession>
<dbReference type="InterPro" id="IPR053209">
    <property type="entry name" value="Gramillin-biosynth_MTr"/>
</dbReference>
<keyword evidence="2" id="KW-1185">Reference proteome</keyword>
<reference evidence="1 2" key="1">
    <citation type="submission" date="2024-08" db="EMBL/GenBank/DDBJ databases">
        <title>Insights into the chromosomal genome structure of Flemingia macrophylla.</title>
        <authorList>
            <person name="Ding Y."/>
            <person name="Zhao Y."/>
            <person name="Bi W."/>
            <person name="Wu M."/>
            <person name="Zhao G."/>
            <person name="Gong Y."/>
            <person name="Li W."/>
            <person name="Zhang P."/>
        </authorList>
    </citation>
    <scope>NUCLEOTIDE SEQUENCE [LARGE SCALE GENOMIC DNA]</scope>
    <source>
        <strain evidence="1">DYQJB</strain>
        <tissue evidence="1">Leaf</tissue>
    </source>
</reference>
<name>A0ABD1NI61_9FABA</name>
<proteinExistence type="predicted"/>
<dbReference type="EMBL" id="JBGMDY010000001">
    <property type="protein sequence ID" value="KAL2347817.1"/>
    <property type="molecule type" value="Genomic_DNA"/>
</dbReference>
<dbReference type="AlphaFoldDB" id="A0ABD1NI61"/>
<dbReference type="PANTHER" id="PTHR47643">
    <property type="entry name" value="TPR DOMAIN PROTEIN (AFU_ORTHOLOGUE AFUA_5G12710)"/>
    <property type="match status" value="1"/>
</dbReference>
<dbReference type="SUPFAM" id="SSF82199">
    <property type="entry name" value="SET domain"/>
    <property type="match status" value="1"/>
</dbReference>
<sequence>MIASVGLWLQPFLVNRSCCPNARRLHVRDYLVVHANTDLKAGVEVACGVGSKVMKGKCRQESTKVFIAIECGVTRKGEEGPSEKVGFGCGVMYSLRDICEELHRVRYKMRLKGYSNTT</sequence>